<proteinExistence type="predicted"/>
<evidence type="ECO:0000313" key="1">
    <source>
        <dbReference type="EMBL" id="KAJ1980300.1"/>
    </source>
</evidence>
<evidence type="ECO:0000313" key="2">
    <source>
        <dbReference type="Proteomes" id="UP001151582"/>
    </source>
</evidence>
<organism evidence="1 2">
    <name type="scientific">Dimargaris verticillata</name>
    <dbReference type="NCBI Taxonomy" id="2761393"/>
    <lineage>
        <taxon>Eukaryota</taxon>
        <taxon>Fungi</taxon>
        <taxon>Fungi incertae sedis</taxon>
        <taxon>Zoopagomycota</taxon>
        <taxon>Kickxellomycotina</taxon>
        <taxon>Dimargaritomycetes</taxon>
        <taxon>Dimargaritales</taxon>
        <taxon>Dimargaritaceae</taxon>
        <taxon>Dimargaris</taxon>
    </lineage>
</organism>
<name>A0A9W8B410_9FUNG</name>
<accession>A0A9W8B410</accession>
<dbReference type="AlphaFoldDB" id="A0A9W8B410"/>
<dbReference type="EMBL" id="JANBQB010000175">
    <property type="protein sequence ID" value="KAJ1980300.1"/>
    <property type="molecule type" value="Genomic_DNA"/>
</dbReference>
<gene>
    <name evidence="1" type="ORF">H4R34_002502</name>
</gene>
<comment type="caution">
    <text evidence="1">The sequence shown here is derived from an EMBL/GenBank/DDBJ whole genome shotgun (WGS) entry which is preliminary data.</text>
</comment>
<dbReference type="Proteomes" id="UP001151582">
    <property type="component" value="Unassembled WGS sequence"/>
</dbReference>
<protein>
    <submittedName>
        <fullName evidence="1">Uncharacterized protein</fullName>
    </submittedName>
</protein>
<reference evidence="1" key="1">
    <citation type="submission" date="2022-07" db="EMBL/GenBank/DDBJ databases">
        <title>Phylogenomic reconstructions and comparative analyses of Kickxellomycotina fungi.</title>
        <authorList>
            <person name="Reynolds N.K."/>
            <person name="Stajich J.E."/>
            <person name="Barry K."/>
            <person name="Grigoriev I.V."/>
            <person name="Crous P."/>
            <person name="Smith M.E."/>
        </authorList>
    </citation>
    <scope>NUCLEOTIDE SEQUENCE</scope>
    <source>
        <strain evidence="1">RSA 567</strain>
    </source>
</reference>
<sequence length="262" mass="29416">MGWLYARIGQTCKEGLHVQVNLPSEEEPNAEADLSKVKEPYARVKLSSVKEANALVGLRTLLNGAQLEFHAMVRIYFKYLFLLADPYDDENEYFALKHPNIFQKFQLRNLDATLDQLLVANLRFLKTYVHPNKVKHSLANLGLEADVDFILDVVVALFEALKSPHSLGNFQAIVGQVLLELQGIRGANSDDQALAAPDLNLPANFPAAVYDSWVGEIAGNNATELCYYTSNLLAFRVIPRIIGQMLECDKDDRYERALDFAE</sequence>
<keyword evidence="2" id="KW-1185">Reference proteome</keyword>